<dbReference type="Pfam" id="PF00075">
    <property type="entry name" value="RNase_H"/>
    <property type="match status" value="1"/>
</dbReference>
<dbReference type="InterPro" id="IPR036397">
    <property type="entry name" value="RNaseH_sf"/>
</dbReference>
<feature type="domain" description="RNase H type-1" evidence="2">
    <location>
        <begin position="75"/>
        <end position="106"/>
    </location>
</feature>
<dbReference type="SUPFAM" id="SSF53098">
    <property type="entry name" value="Ribonuclease H-like"/>
    <property type="match status" value="1"/>
</dbReference>
<dbReference type="VEuPathDB" id="FungiDB:SI65_00672"/>
<gene>
    <name evidence="3" type="ORF">SI65_00672</name>
</gene>
<reference evidence="3 4" key="1">
    <citation type="journal article" date="2016" name="BMC Genomics">
        <title>Comparative genomic and transcriptomic analyses of the Fuzhuan brick tea-fermentation fungus Aspergillus cristatus.</title>
        <authorList>
            <person name="Ge Y."/>
            <person name="Wang Y."/>
            <person name="Liu Y."/>
            <person name="Tan Y."/>
            <person name="Ren X."/>
            <person name="Zhang X."/>
            <person name="Hyde K.D."/>
            <person name="Liu Y."/>
            <person name="Liu Z."/>
        </authorList>
    </citation>
    <scope>NUCLEOTIDE SEQUENCE [LARGE SCALE GENOMIC DNA]</scope>
    <source>
        <strain evidence="3 4">GZAAS20.1005</strain>
    </source>
</reference>
<dbReference type="GO" id="GO:0004523">
    <property type="term" value="F:RNA-DNA hybrid ribonuclease activity"/>
    <property type="evidence" value="ECO:0007669"/>
    <property type="project" value="InterPro"/>
</dbReference>
<dbReference type="Proteomes" id="UP000094569">
    <property type="component" value="Unassembled WGS sequence"/>
</dbReference>
<dbReference type="Gene3D" id="3.30.420.10">
    <property type="entry name" value="Ribonuclease H-like superfamily/Ribonuclease H"/>
    <property type="match status" value="1"/>
</dbReference>
<dbReference type="GO" id="GO:0003676">
    <property type="term" value="F:nucleic acid binding"/>
    <property type="evidence" value="ECO:0007669"/>
    <property type="project" value="InterPro"/>
</dbReference>
<dbReference type="AlphaFoldDB" id="A0A1E3BQ28"/>
<dbReference type="OrthoDB" id="5080849at2759"/>
<evidence type="ECO:0000256" key="1">
    <source>
        <dbReference type="SAM" id="MobiDB-lite"/>
    </source>
</evidence>
<accession>A0A1E3BQ28</accession>
<evidence type="ECO:0000313" key="4">
    <source>
        <dbReference type="Proteomes" id="UP000094569"/>
    </source>
</evidence>
<feature type="compositionally biased region" description="Polar residues" evidence="1">
    <location>
        <begin position="166"/>
        <end position="192"/>
    </location>
</feature>
<dbReference type="InterPro" id="IPR012337">
    <property type="entry name" value="RNaseH-like_sf"/>
</dbReference>
<feature type="region of interest" description="Disordered" evidence="1">
    <location>
        <begin position="96"/>
        <end position="117"/>
    </location>
</feature>
<comment type="caution">
    <text evidence="3">The sequence shown here is derived from an EMBL/GenBank/DDBJ whole genome shotgun (WGS) entry which is preliminary data.</text>
</comment>
<dbReference type="EMBL" id="JXNT01000001">
    <property type="protein sequence ID" value="ODM23083.1"/>
    <property type="molecule type" value="Genomic_DNA"/>
</dbReference>
<feature type="region of interest" description="Disordered" evidence="1">
    <location>
        <begin position="159"/>
        <end position="192"/>
    </location>
</feature>
<organism evidence="3 4">
    <name type="scientific">Aspergillus cristatus</name>
    <name type="common">Chinese Fuzhuan brick tea-fermentation fungus</name>
    <name type="synonym">Eurotium cristatum</name>
    <dbReference type="NCBI Taxonomy" id="573508"/>
    <lineage>
        <taxon>Eukaryota</taxon>
        <taxon>Fungi</taxon>
        <taxon>Dikarya</taxon>
        <taxon>Ascomycota</taxon>
        <taxon>Pezizomycotina</taxon>
        <taxon>Eurotiomycetes</taxon>
        <taxon>Eurotiomycetidae</taxon>
        <taxon>Eurotiales</taxon>
        <taxon>Aspergillaceae</taxon>
        <taxon>Aspergillus</taxon>
        <taxon>Aspergillus subgen. Aspergillus</taxon>
    </lineage>
</organism>
<name>A0A1E3BQ28_ASPCR</name>
<evidence type="ECO:0000259" key="2">
    <source>
        <dbReference type="Pfam" id="PF00075"/>
    </source>
</evidence>
<proteinExistence type="predicted"/>
<dbReference type="InterPro" id="IPR002156">
    <property type="entry name" value="RNaseH_domain"/>
</dbReference>
<sequence length="192" mass="21440">MTKPAVSGSLAEVYRGSQWSISGTIFCLAQPNHVADNQEVAQQLEGSPRGSSQRTILAFQETVNAWPNRPLRCEAIPPGRVHVRWIPGHVGIAGNEQADEQAKKGARSTPQTNPPARYAWARRTLKEEFWRRFQSYWAENAPQQYRDLSIDLDKRPMNYPFPELPSVNSSLPGQGMETSPSTMSASDMKTLS</sequence>
<evidence type="ECO:0000313" key="3">
    <source>
        <dbReference type="EMBL" id="ODM23083.1"/>
    </source>
</evidence>
<keyword evidence="4" id="KW-1185">Reference proteome</keyword>
<protein>
    <recommendedName>
        <fullName evidence="2">RNase H type-1 domain-containing protein</fullName>
    </recommendedName>
</protein>